<dbReference type="EMBL" id="JAGFNK010000217">
    <property type="protein sequence ID" value="KAI9457730.1"/>
    <property type="molecule type" value="Genomic_DNA"/>
</dbReference>
<dbReference type="Proteomes" id="UP001207468">
    <property type="component" value="Unassembled WGS sequence"/>
</dbReference>
<organism evidence="1 2">
    <name type="scientific">Russula earlei</name>
    <dbReference type="NCBI Taxonomy" id="71964"/>
    <lineage>
        <taxon>Eukaryota</taxon>
        <taxon>Fungi</taxon>
        <taxon>Dikarya</taxon>
        <taxon>Basidiomycota</taxon>
        <taxon>Agaricomycotina</taxon>
        <taxon>Agaricomycetes</taxon>
        <taxon>Russulales</taxon>
        <taxon>Russulaceae</taxon>
        <taxon>Russula</taxon>
    </lineage>
</organism>
<comment type="caution">
    <text evidence="1">The sequence shown here is derived from an EMBL/GenBank/DDBJ whole genome shotgun (WGS) entry which is preliminary data.</text>
</comment>
<accession>A0ACC0U1Z2</accession>
<name>A0ACC0U1Z2_9AGAM</name>
<sequence>MSTAAPKATPSPSPRRSSSISSHPNTTTITRGATARSAINPRVSASLNPPRRTSVKSTTPPPVSRDATEVLAASLKRETEEKERLLIQLQNKDQTITTLTEETVNFSTALNTAETRLYEFYAEQARMEEELAARIEVTEKLRAQVRELEKEKRDLHRRYNEQTATFEAERQAFYDNENHLKSRIQSLTQVRSQEAVPRSPNVPDTPEAETEDDVEEEVVESSVSSHAKEDLDAEPAELTALKLELSTLSTSYASLQSTLVLLQTQLVDLKRVNNQLQEENESYNILLREKTLSGQYDLFRRVGGDRSSYDEDSQTDDMADVQSMRSGAHSSQLGTVDEHPNEDDLQTNFGADRSALMQNSDDEGSLEREGSNRGGKRNRHGRSRHGGSSRSPVSRGECLAGLPITGPGLDLAAELGRAENRGISEDQTDDVSGPPRDKRGKKLSSESRKGSAPDAGMERTRSLNEVDTLRNEIKSLKDANKALSLYASKIIDRIIAQEGFEHVLAIDYDAKSPATPTVPVTSSHTSAEADKKSKRRNTMYASSDSNPPPRVEKLTTFNSPPPNNSPPQRSNRRSLSFDWRALSSFVSGDKDKKPDTNPNLRPLTLKPGTRIGGARKLETLEDEEDRRERERLNATMKLMGIEKPPLPQRIQSVNALSETSTPTSTAESVASSSLVSRFSLFRRTTATPDLAANSSAAALQGSPQGNPTNLTHDTLVQAQAEESLAALDAQERMLSAEMAKGGNGGFTEILPRRKSGSRRSYTSGGGSGSGSTVWSAGMSRAGEDD</sequence>
<evidence type="ECO:0000313" key="2">
    <source>
        <dbReference type="Proteomes" id="UP001207468"/>
    </source>
</evidence>
<keyword evidence="2" id="KW-1185">Reference proteome</keyword>
<evidence type="ECO:0000313" key="1">
    <source>
        <dbReference type="EMBL" id="KAI9457730.1"/>
    </source>
</evidence>
<proteinExistence type="predicted"/>
<protein>
    <submittedName>
        <fullName evidence="1">Uncharacterized protein</fullName>
    </submittedName>
</protein>
<reference evidence="1" key="1">
    <citation type="submission" date="2021-03" db="EMBL/GenBank/DDBJ databases">
        <title>Evolutionary priming and transition to the ectomycorrhizal habit in an iconic lineage of mushroom-forming fungi: is preadaptation a requirement?</title>
        <authorList>
            <consortium name="DOE Joint Genome Institute"/>
            <person name="Looney B.P."/>
            <person name="Miyauchi S."/>
            <person name="Morin E."/>
            <person name="Drula E."/>
            <person name="Courty P.E."/>
            <person name="Chicoki N."/>
            <person name="Fauchery L."/>
            <person name="Kohler A."/>
            <person name="Kuo A."/>
            <person name="LaButti K."/>
            <person name="Pangilinan J."/>
            <person name="Lipzen A."/>
            <person name="Riley R."/>
            <person name="Andreopoulos W."/>
            <person name="He G."/>
            <person name="Johnson J."/>
            <person name="Barry K.W."/>
            <person name="Grigoriev I.V."/>
            <person name="Nagy L."/>
            <person name="Hibbett D."/>
            <person name="Henrissat B."/>
            <person name="Matheny P.B."/>
            <person name="Labbe J."/>
            <person name="Martin A.F."/>
        </authorList>
    </citation>
    <scope>NUCLEOTIDE SEQUENCE</scope>
    <source>
        <strain evidence="1">BPL698</strain>
    </source>
</reference>
<gene>
    <name evidence="1" type="ORF">F5148DRAFT_1221959</name>
</gene>